<dbReference type="Proteomes" id="UP000176626">
    <property type="component" value="Unassembled WGS sequence"/>
</dbReference>
<name>A0A1G1ZV80_9BACT</name>
<dbReference type="EMBL" id="MHJN01000025">
    <property type="protein sequence ID" value="OGY68401.1"/>
    <property type="molecule type" value="Genomic_DNA"/>
</dbReference>
<sequence length="228" mass="24183">MAVKSFGLLFAVVCVGCGGSGGGDGAVPPVPGHCEDVSRLDTSHEPTENPVWYFNASHFDNFGTRWPDANVHVRFNLPVVNGSWDENWMPPAITDGVFAEVNGLIAANGGTMRLIVWDWNTDPNATIGIEVYDASLSPTLGHGIDTSVSWDNDTHEIAYASVSLGVFYDDSCKRALLKGGLLQAVGFAGYTSDGGVMDAEIYNAVVTDIVRDTIAGLYAVPPGTIFAP</sequence>
<comment type="caution">
    <text evidence="1">The sequence shown here is derived from an EMBL/GenBank/DDBJ whole genome shotgun (WGS) entry which is preliminary data.</text>
</comment>
<organism evidence="1 2">
    <name type="scientific">Candidatus Harrisonbacteria bacterium RIFOXYA1_FULL_48_8</name>
    <dbReference type="NCBI Taxonomy" id="1798411"/>
    <lineage>
        <taxon>Bacteria</taxon>
        <taxon>Candidatus Harrisoniibacteriota</taxon>
    </lineage>
</organism>
<evidence type="ECO:0000313" key="1">
    <source>
        <dbReference type="EMBL" id="OGY68401.1"/>
    </source>
</evidence>
<proteinExistence type="predicted"/>
<reference evidence="1 2" key="1">
    <citation type="journal article" date="2016" name="Nat. Commun.">
        <title>Thousands of microbial genomes shed light on interconnected biogeochemical processes in an aquifer system.</title>
        <authorList>
            <person name="Anantharaman K."/>
            <person name="Brown C.T."/>
            <person name="Hug L.A."/>
            <person name="Sharon I."/>
            <person name="Castelle C.J."/>
            <person name="Probst A.J."/>
            <person name="Thomas B.C."/>
            <person name="Singh A."/>
            <person name="Wilkins M.J."/>
            <person name="Karaoz U."/>
            <person name="Brodie E.L."/>
            <person name="Williams K.H."/>
            <person name="Hubbard S.S."/>
            <person name="Banfield J.F."/>
        </authorList>
    </citation>
    <scope>NUCLEOTIDE SEQUENCE [LARGE SCALE GENOMIC DNA]</scope>
</reference>
<accession>A0A1G1ZV80</accession>
<evidence type="ECO:0000313" key="2">
    <source>
        <dbReference type="Proteomes" id="UP000176626"/>
    </source>
</evidence>
<dbReference type="AlphaFoldDB" id="A0A1G1ZV80"/>
<protein>
    <submittedName>
        <fullName evidence="1">Uncharacterized protein</fullName>
    </submittedName>
</protein>
<gene>
    <name evidence="1" type="ORF">A2214_00520</name>
</gene>